<feature type="region of interest" description="Disordered" evidence="2">
    <location>
        <begin position="282"/>
        <end position="337"/>
    </location>
</feature>
<dbReference type="PANTHER" id="PTHR11178">
    <property type="entry name" value="IRON-SULFUR CLUSTER SCAFFOLD PROTEIN NFU-RELATED"/>
    <property type="match status" value="1"/>
</dbReference>
<dbReference type="InterPro" id="IPR034904">
    <property type="entry name" value="FSCA_dom_sf"/>
</dbReference>
<protein>
    <recommendedName>
        <fullName evidence="7">Scaffold protein Nfu/NifU N-terminal domain-containing protein</fullName>
    </recommendedName>
</protein>
<dbReference type="Proteomes" id="UP001189429">
    <property type="component" value="Unassembled WGS sequence"/>
</dbReference>
<dbReference type="Pfam" id="PF01106">
    <property type="entry name" value="NifU"/>
    <property type="match status" value="1"/>
</dbReference>
<dbReference type="EMBL" id="CAUYUJ010010169">
    <property type="protein sequence ID" value="CAK0828709.1"/>
    <property type="molecule type" value="Genomic_DNA"/>
</dbReference>
<evidence type="ECO:0000259" key="3">
    <source>
        <dbReference type="Pfam" id="PF01106"/>
    </source>
</evidence>
<dbReference type="InterPro" id="IPR036498">
    <property type="entry name" value="Nfu/NifU_N_sf"/>
</dbReference>
<evidence type="ECO:0000256" key="1">
    <source>
        <dbReference type="ARBA" id="ARBA00006420"/>
    </source>
</evidence>
<dbReference type="SUPFAM" id="SSF110836">
    <property type="entry name" value="Hypothetical protein SAV1430"/>
    <property type="match status" value="1"/>
</dbReference>
<name>A0ABN9SE46_9DINO</name>
<accession>A0ABN9SE46</accession>
<gene>
    <name evidence="5" type="ORF">PCOR1329_LOCUS27866</name>
</gene>
<dbReference type="Gene3D" id="3.30.1370.70">
    <property type="entry name" value="Scaffold protein Nfu/NifU, N-terminal domain"/>
    <property type="match status" value="1"/>
</dbReference>
<dbReference type="PANTHER" id="PTHR11178:SF1">
    <property type="entry name" value="NFU1 IRON-SULFUR CLUSTER SCAFFOLD HOMOLOG, MITOCHONDRIAL"/>
    <property type="match status" value="1"/>
</dbReference>
<dbReference type="SUPFAM" id="SSF117916">
    <property type="entry name" value="Fe-S cluster assembly (FSCA) domain-like"/>
    <property type="match status" value="1"/>
</dbReference>
<evidence type="ECO:0008006" key="7">
    <source>
        <dbReference type="Google" id="ProtNLM"/>
    </source>
</evidence>
<evidence type="ECO:0000256" key="2">
    <source>
        <dbReference type="SAM" id="MobiDB-lite"/>
    </source>
</evidence>
<evidence type="ECO:0000313" key="6">
    <source>
        <dbReference type="Proteomes" id="UP001189429"/>
    </source>
</evidence>
<reference evidence="5" key="1">
    <citation type="submission" date="2023-10" db="EMBL/GenBank/DDBJ databases">
        <authorList>
            <person name="Chen Y."/>
            <person name="Shah S."/>
            <person name="Dougan E. K."/>
            <person name="Thang M."/>
            <person name="Chan C."/>
        </authorList>
    </citation>
    <scope>NUCLEOTIDE SEQUENCE [LARGE SCALE GENOMIC DNA]</scope>
</reference>
<feature type="domain" description="Scaffold protein Nfu/NifU N-terminal" evidence="4">
    <location>
        <begin position="227"/>
        <end position="276"/>
    </location>
</feature>
<dbReference type="Gene3D" id="3.30.300.130">
    <property type="entry name" value="Fe-S cluster assembly (FSCA)"/>
    <property type="match status" value="1"/>
</dbReference>
<evidence type="ECO:0000313" key="5">
    <source>
        <dbReference type="EMBL" id="CAK0828709.1"/>
    </source>
</evidence>
<sequence length="425" mass="47966">MTTRQRRGGPGTKFRIKFQEMLDHVNCSVAPVAGLEGGMYIDYRQFKRSFIQIGTWLEPAVIVGGQGRDCWMSQSGFTILVAFKHVRPISNKETWWPGTDDQHGETINQLRRVEDSVNPDAEMEFEDLRGKNHLRLELKMSSSPTLKLSSQRQQQQHLTPDLEKTLKLKELPHLRPNHTTQDIPADQMPLLLKAIEEHWEAWKIFGLAEIPPLAEPEQARQKYDNNVETTPNPKSLKFLPEGRDVLGAGSRTLLYRSRHEAGESALALALFEADGAERGGHVGRAPRHRDEGGHGRLGRAPGHRRAAHRELLRRGLESCGRGRPGADRRSGAPRPGRKARILELLDERVRPSIQQDGGDIAFERFDQADGSLYLRLQGSCSGCAQSHATLQEGVRNLFLHYIPEVKQIVGMAEEEEEEIPRPGWR</sequence>
<dbReference type="Pfam" id="PF08712">
    <property type="entry name" value="Nfu_N"/>
    <property type="match status" value="1"/>
</dbReference>
<keyword evidence="6" id="KW-1185">Reference proteome</keyword>
<comment type="similarity">
    <text evidence="1">Belongs to the NifU family.</text>
</comment>
<organism evidence="5 6">
    <name type="scientific">Prorocentrum cordatum</name>
    <dbReference type="NCBI Taxonomy" id="2364126"/>
    <lineage>
        <taxon>Eukaryota</taxon>
        <taxon>Sar</taxon>
        <taxon>Alveolata</taxon>
        <taxon>Dinophyceae</taxon>
        <taxon>Prorocentrales</taxon>
        <taxon>Prorocentraceae</taxon>
        <taxon>Prorocentrum</taxon>
    </lineage>
</organism>
<dbReference type="InterPro" id="IPR001075">
    <property type="entry name" value="NIF_FeS_clus_asmbl_NifU_C"/>
</dbReference>
<feature type="domain" description="NIF system FeS cluster assembly NifU C-terminal" evidence="3">
    <location>
        <begin position="342"/>
        <end position="408"/>
    </location>
</feature>
<dbReference type="InterPro" id="IPR014824">
    <property type="entry name" value="Nfu/NifU_N"/>
</dbReference>
<comment type="caution">
    <text evidence="5">The sequence shown here is derived from an EMBL/GenBank/DDBJ whole genome shotgun (WGS) entry which is preliminary data.</text>
</comment>
<proteinExistence type="inferred from homology"/>
<evidence type="ECO:0000259" key="4">
    <source>
        <dbReference type="Pfam" id="PF08712"/>
    </source>
</evidence>